<reference evidence="2 3" key="1">
    <citation type="submission" date="2019-08" db="EMBL/GenBank/DDBJ databases">
        <title>Professor.</title>
        <authorList>
            <person name="Park J.S."/>
        </authorList>
    </citation>
    <scope>NUCLEOTIDE SEQUENCE [LARGE SCALE GENOMIC DNA]</scope>
    <source>
        <strain evidence="2 3">176CP5-101</strain>
    </source>
</reference>
<dbReference type="EMBL" id="VRUR01000001">
    <property type="protein sequence ID" value="TXN37362.1"/>
    <property type="molecule type" value="Genomic_DNA"/>
</dbReference>
<feature type="domain" description="Tellurite resistance methyltransferase TehB-like" evidence="1">
    <location>
        <begin position="27"/>
        <end position="112"/>
    </location>
</feature>
<keyword evidence="2" id="KW-0808">Transferase</keyword>
<dbReference type="Pfam" id="PF03848">
    <property type="entry name" value="TehB"/>
    <property type="match status" value="1"/>
</dbReference>
<dbReference type="SUPFAM" id="SSF53335">
    <property type="entry name" value="S-adenosyl-L-methionine-dependent methyltransferases"/>
    <property type="match status" value="1"/>
</dbReference>
<dbReference type="GO" id="GO:0008168">
    <property type="term" value="F:methyltransferase activity"/>
    <property type="evidence" value="ECO:0007669"/>
    <property type="project" value="UniProtKB-KW"/>
</dbReference>
<comment type="caution">
    <text evidence="2">The sequence shown here is derived from an EMBL/GenBank/DDBJ whole genome shotgun (WGS) entry which is preliminary data.</text>
</comment>
<dbReference type="InterPro" id="IPR015985">
    <property type="entry name" value="TehB-like_dom"/>
</dbReference>
<evidence type="ECO:0000313" key="3">
    <source>
        <dbReference type="Proteomes" id="UP000321456"/>
    </source>
</evidence>
<dbReference type="RefSeq" id="WP_147741215.1">
    <property type="nucleotide sequence ID" value="NZ_VRUR01000001.1"/>
</dbReference>
<accession>A0A5C8V6N7</accession>
<keyword evidence="3" id="KW-1185">Reference proteome</keyword>
<dbReference type="Proteomes" id="UP000321456">
    <property type="component" value="Unassembled WGS sequence"/>
</dbReference>
<organism evidence="2 3">
    <name type="scientific">Flagellimonas hymeniacidonis</name>
    <dbReference type="NCBI Taxonomy" id="2603628"/>
    <lineage>
        <taxon>Bacteria</taxon>
        <taxon>Pseudomonadati</taxon>
        <taxon>Bacteroidota</taxon>
        <taxon>Flavobacteriia</taxon>
        <taxon>Flavobacteriales</taxon>
        <taxon>Flavobacteriaceae</taxon>
        <taxon>Flagellimonas</taxon>
    </lineage>
</organism>
<proteinExistence type="predicted"/>
<dbReference type="InterPro" id="IPR029063">
    <property type="entry name" value="SAM-dependent_MTases_sf"/>
</dbReference>
<name>A0A5C8V6N7_9FLAO</name>
<dbReference type="GO" id="GO:0032259">
    <property type="term" value="P:methylation"/>
    <property type="evidence" value="ECO:0007669"/>
    <property type="project" value="UniProtKB-KW"/>
</dbReference>
<evidence type="ECO:0000259" key="1">
    <source>
        <dbReference type="Pfam" id="PF03848"/>
    </source>
</evidence>
<dbReference type="CDD" id="cd02440">
    <property type="entry name" value="AdoMet_MTases"/>
    <property type="match status" value="1"/>
</dbReference>
<dbReference type="Gene3D" id="3.40.50.150">
    <property type="entry name" value="Vaccinia Virus protein VP39"/>
    <property type="match status" value="1"/>
</dbReference>
<evidence type="ECO:0000313" key="2">
    <source>
        <dbReference type="EMBL" id="TXN37362.1"/>
    </source>
</evidence>
<keyword evidence="2" id="KW-0489">Methyltransferase</keyword>
<sequence>MAVVYDKYYQVENLFGEPYPELIEFLSNWIKKGTLLDLGCGQGRDAIPISRMGYKVTGVDNSRVGIEQMNRIASKEKLALKGIVGDIFAFEDFRNFDIVLLDSMFHFNKKDKKRETDFIKELIDKIKNEALIIFCIQDSGNKVKILKDIVNDTGKLEKMTENEFEYVYKDAETKHKSRTKYKMLVFSK</sequence>
<gene>
    <name evidence="2" type="ORF">FVB32_03490</name>
</gene>
<protein>
    <submittedName>
        <fullName evidence="2">Class I SAM-dependent methyltransferase</fullName>
    </submittedName>
</protein>
<dbReference type="AlphaFoldDB" id="A0A5C8V6N7"/>